<feature type="domain" description="Pyridoxine 5'-phosphate oxidase dimerisation C-terminal" evidence="9">
    <location>
        <begin position="177"/>
        <end position="217"/>
    </location>
</feature>
<evidence type="ECO:0000256" key="3">
    <source>
        <dbReference type="ARBA" id="ARBA00022643"/>
    </source>
</evidence>
<dbReference type="Pfam" id="PF10590">
    <property type="entry name" value="PNP_phzG_C"/>
    <property type="match status" value="1"/>
</dbReference>
<sequence>MKSENLIPPSPNAEAYAVDDDQGDVFSIGDPFALFAEWLALAGKTEPNDPNTMALATVDEAGMPDVRMVLLKDFDACGLTFYTNVESAKGRQLAANPKAAVCFHWKTIRRQVRFRGDIAPVSDEEADEYFASRARGAQLGAHASAQSRPLDDRAKLEAAIAALDKDYDSDVSRPKHWSGYRLKPVEIEFWVNRPYRLHDRLQYVSENNDWVKQKLYP</sequence>
<dbReference type="NCBIfam" id="NF004231">
    <property type="entry name" value="PRK05679.1"/>
    <property type="match status" value="1"/>
</dbReference>
<dbReference type="EMBL" id="CP118166">
    <property type="protein sequence ID" value="WDI30211.1"/>
    <property type="molecule type" value="Genomic_DNA"/>
</dbReference>
<evidence type="ECO:0000256" key="5">
    <source>
        <dbReference type="ARBA" id="ARBA00023096"/>
    </source>
</evidence>
<feature type="domain" description="Pyridoxamine 5'-phosphate oxidase N-terminal" evidence="8">
    <location>
        <begin position="47"/>
        <end position="162"/>
    </location>
</feature>
<dbReference type="InterPro" id="IPR011576">
    <property type="entry name" value="Pyridox_Oxase_N"/>
</dbReference>
<evidence type="ECO:0000256" key="4">
    <source>
        <dbReference type="ARBA" id="ARBA00023002"/>
    </source>
</evidence>
<comment type="similarity">
    <text evidence="1 6">Belongs to the pyridoxamine 5'-phosphate oxidase family.</text>
</comment>
<feature type="binding site" evidence="6">
    <location>
        <position position="133"/>
    </location>
    <ligand>
        <name>substrate</name>
    </ligand>
</feature>
<comment type="caution">
    <text evidence="6">Lacks conserved residue(s) required for the propagation of feature annotation.</text>
</comment>
<dbReference type="NCBIfam" id="TIGR00558">
    <property type="entry name" value="pdxH"/>
    <property type="match status" value="1"/>
</dbReference>
<keyword evidence="11" id="KW-1185">Reference proteome</keyword>
<dbReference type="Gene3D" id="2.30.110.10">
    <property type="entry name" value="Electron Transport, Fmn-binding Protein, Chain A"/>
    <property type="match status" value="1"/>
</dbReference>
<evidence type="ECO:0000259" key="9">
    <source>
        <dbReference type="Pfam" id="PF10590"/>
    </source>
</evidence>
<feature type="binding site" evidence="6">
    <location>
        <position position="72"/>
    </location>
    <ligand>
        <name>substrate</name>
    </ligand>
</feature>
<dbReference type="KEGG" id="hfl:PUV54_09585"/>
<keyword evidence="4 6" id="KW-0560">Oxidoreductase</keyword>
<keyword evidence="2 6" id="KW-0285">Flavoprotein</keyword>
<evidence type="ECO:0000313" key="10">
    <source>
        <dbReference type="EMBL" id="WDI30211.1"/>
    </source>
</evidence>
<dbReference type="EC" id="1.4.3.5" evidence="6"/>
<dbReference type="Pfam" id="PF01243">
    <property type="entry name" value="PNPOx_N"/>
    <property type="match status" value="1"/>
</dbReference>
<comment type="function">
    <text evidence="6">Catalyzes the oxidation of either pyridoxine 5'-phosphate (PNP) or pyridoxamine 5'-phosphate (PMP) into pyridoxal 5'-phosphate (PLP).</text>
</comment>
<dbReference type="InterPro" id="IPR012349">
    <property type="entry name" value="Split_barrel_FMN-bd"/>
</dbReference>
<dbReference type="GO" id="GO:0010181">
    <property type="term" value="F:FMN binding"/>
    <property type="evidence" value="ECO:0007669"/>
    <property type="project" value="UniProtKB-UniRule"/>
</dbReference>
<comment type="subunit">
    <text evidence="6">Homodimer.</text>
</comment>
<name>A0AAE9ZAL6_9PROT</name>
<dbReference type="InterPro" id="IPR019576">
    <property type="entry name" value="Pyridoxamine_oxidase_dimer_C"/>
</dbReference>
<protein>
    <recommendedName>
        <fullName evidence="6">Pyridoxine/pyridoxamine 5'-phosphate oxidase</fullName>
        <ecNumber evidence="6">1.4.3.5</ecNumber>
    </recommendedName>
    <alternativeName>
        <fullName evidence="6">PNP/PMP oxidase</fullName>
        <shortName evidence="6">PNPOx</shortName>
    </alternativeName>
    <alternativeName>
        <fullName evidence="6">Pyridoxal 5'-phosphate synthase</fullName>
    </alternativeName>
</protein>
<comment type="catalytic activity">
    <reaction evidence="6">
        <text>pyridoxine 5'-phosphate + O2 = pyridoxal 5'-phosphate + H2O2</text>
        <dbReference type="Rhea" id="RHEA:15149"/>
        <dbReference type="ChEBI" id="CHEBI:15379"/>
        <dbReference type="ChEBI" id="CHEBI:16240"/>
        <dbReference type="ChEBI" id="CHEBI:58589"/>
        <dbReference type="ChEBI" id="CHEBI:597326"/>
        <dbReference type="EC" id="1.4.3.5"/>
    </reaction>
</comment>
<organism evidence="10 11">
    <name type="scientific">Hyphococcus flavus</name>
    <dbReference type="NCBI Taxonomy" id="1866326"/>
    <lineage>
        <taxon>Bacteria</taxon>
        <taxon>Pseudomonadati</taxon>
        <taxon>Pseudomonadota</taxon>
        <taxon>Alphaproteobacteria</taxon>
        <taxon>Parvularculales</taxon>
        <taxon>Parvularculaceae</taxon>
        <taxon>Hyphococcus</taxon>
    </lineage>
</organism>
<evidence type="ECO:0000256" key="6">
    <source>
        <dbReference type="HAMAP-Rule" id="MF_01629"/>
    </source>
</evidence>
<gene>
    <name evidence="6 10" type="primary">pdxH</name>
    <name evidence="10" type="ORF">PUV54_09585</name>
</gene>
<dbReference type="RefSeq" id="WP_274492006.1">
    <property type="nucleotide sequence ID" value="NZ_CP118166.1"/>
</dbReference>
<feature type="binding site" evidence="6 7">
    <location>
        <begin position="82"/>
        <end position="83"/>
    </location>
    <ligand>
        <name>FMN</name>
        <dbReference type="ChEBI" id="CHEBI:58210"/>
    </ligand>
</feature>
<comment type="pathway">
    <text evidence="6">Cofactor metabolism; pyridoxal 5'-phosphate salvage; pyridoxal 5'-phosphate from pyridoxamine 5'-phosphate: step 1/1.</text>
</comment>
<feature type="binding site" evidence="6 7">
    <location>
        <position position="111"/>
    </location>
    <ligand>
        <name>FMN</name>
        <dbReference type="ChEBI" id="CHEBI:58210"/>
    </ligand>
</feature>
<dbReference type="PIRSF" id="PIRSF000190">
    <property type="entry name" value="Pyd_amn-ph_oxd"/>
    <property type="match status" value="1"/>
</dbReference>
<feature type="binding site" evidence="6">
    <location>
        <position position="129"/>
    </location>
    <ligand>
        <name>substrate</name>
    </ligand>
</feature>
<dbReference type="PROSITE" id="PS01064">
    <property type="entry name" value="PYRIDOX_OXIDASE"/>
    <property type="match status" value="1"/>
</dbReference>
<evidence type="ECO:0000313" key="11">
    <source>
        <dbReference type="Proteomes" id="UP001214043"/>
    </source>
</evidence>
<dbReference type="Proteomes" id="UP001214043">
    <property type="component" value="Chromosome"/>
</dbReference>
<dbReference type="AlphaFoldDB" id="A0AAE9ZAL6"/>
<comment type="catalytic activity">
    <reaction evidence="6">
        <text>pyridoxamine 5'-phosphate + O2 + H2O = pyridoxal 5'-phosphate + H2O2 + NH4(+)</text>
        <dbReference type="Rhea" id="RHEA:15817"/>
        <dbReference type="ChEBI" id="CHEBI:15377"/>
        <dbReference type="ChEBI" id="CHEBI:15379"/>
        <dbReference type="ChEBI" id="CHEBI:16240"/>
        <dbReference type="ChEBI" id="CHEBI:28938"/>
        <dbReference type="ChEBI" id="CHEBI:58451"/>
        <dbReference type="ChEBI" id="CHEBI:597326"/>
        <dbReference type="EC" id="1.4.3.5"/>
    </reaction>
</comment>
<evidence type="ECO:0000259" key="8">
    <source>
        <dbReference type="Pfam" id="PF01243"/>
    </source>
</evidence>
<feature type="binding site" evidence="6">
    <location>
        <begin position="196"/>
        <end position="198"/>
    </location>
    <ligand>
        <name>substrate</name>
    </ligand>
</feature>
<comment type="cofactor">
    <cofactor evidence="6 7">
        <name>FMN</name>
        <dbReference type="ChEBI" id="CHEBI:58210"/>
    </cofactor>
    <text evidence="6 7">Binds 1 FMN per subunit.</text>
</comment>
<dbReference type="PANTHER" id="PTHR10851:SF0">
    <property type="entry name" value="PYRIDOXINE-5'-PHOSPHATE OXIDASE"/>
    <property type="match status" value="1"/>
</dbReference>
<feature type="binding site" evidence="6 7">
    <location>
        <position position="200"/>
    </location>
    <ligand>
        <name>FMN</name>
        <dbReference type="ChEBI" id="CHEBI:58210"/>
    </ligand>
</feature>
<dbReference type="HAMAP" id="MF_01629">
    <property type="entry name" value="PdxH"/>
    <property type="match status" value="1"/>
</dbReference>
<evidence type="ECO:0000256" key="2">
    <source>
        <dbReference type="ARBA" id="ARBA00022630"/>
    </source>
</evidence>
<dbReference type="GO" id="GO:0004733">
    <property type="term" value="F:pyridoxamine phosphate oxidase activity"/>
    <property type="evidence" value="ECO:0007669"/>
    <property type="project" value="UniProtKB-UniRule"/>
</dbReference>
<dbReference type="SUPFAM" id="SSF50475">
    <property type="entry name" value="FMN-binding split barrel"/>
    <property type="match status" value="1"/>
</dbReference>
<feature type="binding site" evidence="6 7">
    <location>
        <begin position="146"/>
        <end position="147"/>
    </location>
    <ligand>
        <name>FMN</name>
        <dbReference type="ChEBI" id="CHEBI:58210"/>
    </ligand>
</feature>
<dbReference type="InterPro" id="IPR019740">
    <property type="entry name" value="Pyridox_Oxase_CS"/>
</dbReference>
<evidence type="ECO:0000256" key="7">
    <source>
        <dbReference type="PIRSR" id="PIRSR000190-2"/>
    </source>
</evidence>
<dbReference type="InterPro" id="IPR000659">
    <property type="entry name" value="Pyridox_Oxase"/>
</dbReference>
<dbReference type="PANTHER" id="PTHR10851">
    <property type="entry name" value="PYRIDOXINE-5-PHOSPHATE OXIDASE"/>
    <property type="match status" value="1"/>
</dbReference>
<keyword evidence="3 6" id="KW-0288">FMN</keyword>
<reference evidence="10" key="1">
    <citation type="submission" date="2023-02" db="EMBL/GenBank/DDBJ databases">
        <title>Genome sequence of Hyphococcus flavus.</title>
        <authorList>
            <person name="Rong J.-C."/>
            <person name="Zhao Q."/>
            <person name="Yi M."/>
            <person name="Wu J.-Y."/>
        </authorList>
    </citation>
    <scope>NUCLEOTIDE SEQUENCE</scope>
    <source>
        <strain evidence="10">MCCC 1K03223</strain>
    </source>
</reference>
<feature type="binding site" evidence="6 7">
    <location>
        <position position="89"/>
    </location>
    <ligand>
        <name>FMN</name>
        <dbReference type="ChEBI" id="CHEBI:58210"/>
    </ligand>
</feature>
<feature type="binding site" evidence="6 7">
    <location>
        <position position="190"/>
    </location>
    <ligand>
        <name>FMN</name>
        <dbReference type="ChEBI" id="CHEBI:58210"/>
    </ligand>
</feature>
<proteinExistence type="inferred from homology"/>
<feature type="binding site" evidence="6 7">
    <location>
        <begin position="67"/>
        <end position="72"/>
    </location>
    <ligand>
        <name>FMN</name>
        <dbReference type="ChEBI" id="CHEBI:58210"/>
    </ligand>
</feature>
<keyword evidence="5 6" id="KW-0664">Pyridoxine biosynthesis</keyword>
<dbReference type="GO" id="GO:0008615">
    <property type="term" value="P:pyridoxine biosynthetic process"/>
    <property type="evidence" value="ECO:0007669"/>
    <property type="project" value="UniProtKB-UniRule"/>
</dbReference>
<accession>A0AAE9ZAL6</accession>
<comment type="pathway">
    <text evidence="6">Cofactor metabolism; pyridoxal 5'-phosphate salvage; pyridoxal 5'-phosphate from pyridoxine 5'-phosphate: step 1/1.</text>
</comment>
<evidence type="ECO:0000256" key="1">
    <source>
        <dbReference type="ARBA" id="ARBA00007301"/>
    </source>
</evidence>